<reference evidence="8" key="1">
    <citation type="journal article" date="2015" name="Nat. Plants">
        <title>Genome expansion of Arabis alpina linked with retrotransposition and reduced symmetric DNA methylation.</title>
        <authorList>
            <person name="Willing E.M."/>
            <person name="Rawat V."/>
            <person name="Mandakova T."/>
            <person name="Maumus F."/>
            <person name="James G.V."/>
            <person name="Nordstroem K.J."/>
            <person name="Becker C."/>
            <person name="Warthmann N."/>
            <person name="Chica C."/>
            <person name="Szarzynska B."/>
            <person name="Zytnicki M."/>
            <person name="Albani M.C."/>
            <person name="Kiefer C."/>
            <person name="Bergonzi S."/>
            <person name="Castaings L."/>
            <person name="Mateos J.L."/>
            <person name="Berns M.C."/>
            <person name="Bujdoso N."/>
            <person name="Piofczyk T."/>
            <person name="de Lorenzo L."/>
            <person name="Barrero-Sicilia C."/>
            <person name="Mateos I."/>
            <person name="Piednoel M."/>
            <person name="Hagmann J."/>
            <person name="Chen-Min-Tao R."/>
            <person name="Iglesias-Fernandez R."/>
            <person name="Schuster S.C."/>
            <person name="Alonso-Blanco C."/>
            <person name="Roudier F."/>
            <person name="Carbonero P."/>
            <person name="Paz-Ares J."/>
            <person name="Davis S.J."/>
            <person name="Pecinka A."/>
            <person name="Quesneville H."/>
            <person name="Colot V."/>
            <person name="Lysak M.A."/>
            <person name="Weigel D."/>
            <person name="Coupland G."/>
            <person name="Schneeberger K."/>
        </authorList>
    </citation>
    <scope>NUCLEOTIDE SEQUENCE [LARGE SCALE GENOMIC DNA]</scope>
    <source>
        <strain evidence="8">cv. Pajares</strain>
    </source>
</reference>
<dbReference type="Pfam" id="PF05938">
    <property type="entry name" value="Self-incomp_S1"/>
    <property type="match status" value="1"/>
</dbReference>
<comment type="subcellular location">
    <subcellularLocation>
        <location evidence="1 6">Secreted</location>
    </subcellularLocation>
</comment>
<dbReference type="AlphaFoldDB" id="A0A087H8I3"/>
<dbReference type="PANTHER" id="PTHR31232:SF172">
    <property type="entry name" value="S-PROTEIN HOMOLOG"/>
    <property type="match status" value="1"/>
</dbReference>
<dbReference type="PANTHER" id="PTHR31232">
    <property type="match status" value="1"/>
</dbReference>
<evidence type="ECO:0000256" key="3">
    <source>
        <dbReference type="ARBA" id="ARBA00022471"/>
    </source>
</evidence>
<comment type="similarity">
    <text evidence="2 6">Belongs to the plant self-incompatibility (S1) protein family.</text>
</comment>
<dbReference type="EMBL" id="CM002871">
    <property type="protein sequence ID" value="KFK38435.1"/>
    <property type="molecule type" value="Genomic_DNA"/>
</dbReference>
<gene>
    <name evidence="7" type="ordered locus">AALP_Aa3g112900</name>
</gene>
<proteinExistence type="inferred from homology"/>
<feature type="signal peptide" evidence="6">
    <location>
        <begin position="1"/>
        <end position="20"/>
    </location>
</feature>
<evidence type="ECO:0000313" key="8">
    <source>
        <dbReference type="Proteomes" id="UP000029120"/>
    </source>
</evidence>
<dbReference type="GO" id="GO:0005576">
    <property type="term" value="C:extracellular region"/>
    <property type="evidence" value="ECO:0007669"/>
    <property type="project" value="UniProtKB-SubCell"/>
</dbReference>
<evidence type="ECO:0000256" key="5">
    <source>
        <dbReference type="ARBA" id="ARBA00022729"/>
    </source>
</evidence>
<evidence type="ECO:0000256" key="6">
    <source>
        <dbReference type="RuleBase" id="RU367044"/>
    </source>
</evidence>
<feature type="chain" id="PRO_5025096649" description="S-protein homolog" evidence="6">
    <location>
        <begin position="21"/>
        <end position="131"/>
    </location>
</feature>
<evidence type="ECO:0000256" key="4">
    <source>
        <dbReference type="ARBA" id="ARBA00022525"/>
    </source>
</evidence>
<dbReference type="Gramene" id="KFK38435">
    <property type="protein sequence ID" value="KFK38435"/>
    <property type="gene ID" value="AALP_AA3G112900"/>
</dbReference>
<name>A0A087H8I3_ARAAL</name>
<evidence type="ECO:0000256" key="1">
    <source>
        <dbReference type="ARBA" id="ARBA00004613"/>
    </source>
</evidence>
<accession>A0A087H8I3</accession>
<evidence type="ECO:0000256" key="2">
    <source>
        <dbReference type="ARBA" id="ARBA00005581"/>
    </source>
</evidence>
<dbReference type="Proteomes" id="UP000029120">
    <property type="component" value="Chromosome 3"/>
</dbReference>
<evidence type="ECO:0000313" key="7">
    <source>
        <dbReference type="EMBL" id="KFK38435.1"/>
    </source>
</evidence>
<dbReference type="OrthoDB" id="1727555at2759"/>
<organism evidence="7 8">
    <name type="scientific">Arabis alpina</name>
    <name type="common">Alpine rock-cress</name>
    <dbReference type="NCBI Taxonomy" id="50452"/>
    <lineage>
        <taxon>Eukaryota</taxon>
        <taxon>Viridiplantae</taxon>
        <taxon>Streptophyta</taxon>
        <taxon>Embryophyta</taxon>
        <taxon>Tracheophyta</taxon>
        <taxon>Spermatophyta</taxon>
        <taxon>Magnoliopsida</taxon>
        <taxon>eudicotyledons</taxon>
        <taxon>Gunneridae</taxon>
        <taxon>Pentapetalae</taxon>
        <taxon>rosids</taxon>
        <taxon>malvids</taxon>
        <taxon>Brassicales</taxon>
        <taxon>Brassicaceae</taxon>
        <taxon>Arabideae</taxon>
        <taxon>Arabis</taxon>
    </lineage>
</organism>
<protein>
    <recommendedName>
        <fullName evidence="6">S-protein homolog</fullName>
    </recommendedName>
</protein>
<dbReference type="OMA" id="WIRWSIR"/>
<dbReference type="InterPro" id="IPR010264">
    <property type="entry name" value="Self-incomp_S1"/>
</dbReference>
<keyword evidence="3 6" id="KW-0713">Self-incompatibility</keyword>
<keyword evidence="4 6" id="KW-0964">Secreted</keyword>
<keyword evidence="8" id="KW-1185">Reference proteome</keyword>
<sequence>MFRLVIFLIVCGLCTENAIGGSVFIYNNLDYPNLLKVYCRSGENSLGNHVRKVGGLYNFRFRDNIFGHTMFTCTFWKGHLRYTHNVTIIVYEGKKLPKFDNWVRWVAKEQGIFRSVNGEEPFKFVYKWNAH</sequence>
<dbReference type="GO" id="GO:0060320">
    <property type="term" value="P:rejection of self pollen"/>
    <property type="evidence" value="ECO:0007669"/>
    <property type="project" value="UniProtKB-KW"/>
</dbReference>
<keyword evidence="5 6" id="KW-0732">Signal</keyword>